<dbReference type="InterPro" id="IPR040239">
    <property type="entry name" value="HcpB-like"/>
</dbReference>
<dbReference type="STRING" id="6280.A0A158PQM4"/>
<keyword evidence="2" id="KW-0677">Repeat</keyword>
<dbReference type="Proteomes" id="UP000278627">
    <property type="component" value="Unassembled WGS sequence"/>
</dbReference>
<dbReference type="PANTHER" id="PTHR13891">
    <property type="entry name" value="CYTOCHROME C OXIDASE ASSEMBLY FACTOR 7"/>
    <property type="match status" value="1"/>
</dbReference>
<name>A0A158PQM4_BRUPA</name>
<dbReference type="PANTHER" id="PTHR13891:SF1">
    <property type="entry name" value="CYTOCHROME C OXIDASE ASSEMBLY FACTOR 7"/>
    <property type="match status" value="1"/>
</dbReference>
<dbReference type="SMART" id="SM00671">
    <property type="entry name" value="SEL1"/>
    <property type="match status" value="3"/>
</dbReference>
<sequence>MFEGDVSEEDFEREQAERREYVKNIGIEYRFGCYEEICSIKFSPLFMCFQEKRPEMCQLLGEYMEAIEQNFKVAYDVFKTNCQEKGFPRSCFKYAMYLLAGRECERSQKMMIKPLEKSCEANMPEGCRFLSLVYWNGEKDRKPNSELAEKYMKKACELEDMKACWLLSTWYIGHDAEFVTLDAKKAKHSSHLGELPRNIDLAIKYGIRACNFGCFQSCGNVSRLYSLGDGVEYDPVKAKFYLNKAKEAYKRAQSGDKVDFTVLD</sequence>
<keyword evidence="4" id="KW-1185">Reference proteome</keyword>
<dbReference type="InterPro" id="IPR011990">
    <property type="entry name" value="TPR-like_helical_dom_sf"/>
</dbReference>
<evidence type="ECO:0000313" key="5">
    <source>
        <dbReference type="WBParaSite" id="BPAG_0000797601-mRNA-1"/>
    </source>
</evidence>
<gene>
    <name evidence="3" type="ORF">BPAG_LOCUS7938</name>
</gene>
<reference evidence="3 4" key="2">
    <citation type="submission" date="2018-11" db="EMBL/GenBank/DDBJ databases">
        <authorList>
            <consortium name="Pathogen Informatics"/>
        </authorList>
    </citation>
    <scope>NUCLEOTIDE SEQUENCE [LARGE SCALE GENOMIC DNA]</scope>
</reference>
<evidence type="ECO:0000313" key="4">
    <source>
        <dbReference type="Proteomes" id="UP000278627"/>
    </source>
</evidence>
<dbReference type="InterPro" id="IPR006597">
    <property type="entry name" value="Sel1-like"/>
</dbReference>
<protein>
    <submittedName>
        <fullName evidence="5">Sel1 repeat family protein</fullName>
    </submittedName>
</protein>
<evidence type="ECO:0000256" key="2">
    <source>
        <dbReference type="ARBA" id="ARBA00022737"/>
    </source>
</evidence>
<evidence type="ECO:0000313" key="3">
    <source>
        <dbReference type="EMBL" id="VDN89124.1"/>
    </source>
</evidence>
<dbReference type="Pfam" id="PF08238">
    <property type="entry name" value="Sel1"/>
    <property type="match status" value="3"/>
</dbReference>
<dbReference type="Gene3D" id="1.25.40.10">
    <property type="entry name" value="Tetratricopeptide repeat domain"/>
    <property type="match status" value="1"/>
</dbReference>
<accession>A0A158PQM4</accession>
<dbReference type="AlphaFoldDB" id="A0A158PQM4"/>
<organism evidence="5">
    <name type="scientific">Brugia pahangi</name>
    <name type="common">Filarial nematode worm</name>
    <dbReference type="NCBI Taxonomy" id="6280"/>
    <lineage>
        <taxon>Eukaryota</taxon>
        <taxon>Metazoa</taxon>
        <taxon>Ecdysozoa</taxon>
        <taxon>Nematoda</taxon>
        <taxon>Chromadorea</taxon>
        <taxon>Rhabditida</taxon>
        <taxon>Spirurina</taxon>
        <taxon>Spiruromorpha</taxon>
        <taxon>Filarioidea</taxon>
        <taxon>Onchocercidae</taxon>
        <taxon>Brugia</taxon>
    </lineage>
</organism>
<proteinExistence type="inferred from homology"/>
<dbReference type="EMBL" id="UZAD01013129">
    <property type="protein sequence ID" value="VDN89124.1"/>
    <property type="molecule type" value="Genomic_DNA"/>
</dbReference>
<reference evidence="5" key="1">
    <citation type="submission" date="2016-04" db="UniProtKB">
        <authorList>
            <consortium name="WormBaseParasite"/>
        </authorList>
    </citation>
    <scope>IDENTIFICATION</scope>
</reference>
<evidence type="ECO:0000256" key="1">
    <source>
        <dbReference type="ARBA" id="ARBA00008486"/>
    </source>
</evidence>
<dbReference type="WBParaSite" id="BPAG_0000797601-mRNA-1">
    <property type="protein sequence ID" value="BPAG_0000797601-mRNA-1"/>
    <property type="gene ID" value="BPAG_0000797601"/>
</dbReference>
<dbReference type="GO" id="GO:0005758">
    <property type="term" value="C:mitochondrial intermembrane space"/>
    <property type="evidence" value="ECO:0007669"/>
    <property type="project" value="TreeGrafter"/>
</dbReference>
<dbReference type="SUPFAM" id="SSF81901">
    <property type="entry name" value="HCP-like"/>
    <property type="match status" value="2"/>
</dbReference>
<comment type="similarity">
    <text evidence="1">Belongs to the hcp beta-lactamase family.</text>
</comment>